<proteinExistence type="predicted"/>
<evidence type="ECO:0000313" key="1">
    <source>
        <dbReference type="EMBL" id="CVK32948.1"/>
    </source>
</evidence>
<dbReference type="KEGG" id="mema:MMAB1_1735"/>
<organism evidence="1 2">
    <name type="scientific">Methanoculleus bourgensis</name>
    <dbReference type="NCBI Taxonomy" id="83986"/>
    <lineage>
        <taxon>Archaea</taxon>
        <taxon>Methanobacteriati</taxon>
        <taxon>Methanobacteriota</taxon>
        <taxon>Stenosarchaea group</taxon>
        <taxon>Methanomicrobia</taxon>
        <taxon>Methanomicrobiales</taxon>
        <taxon>Methanomicrobiaceae</taxon>
        <taxon>Methanoculleus</taxon>
    </lineage>
</organism>
<dbReference type="Proteomes" id="UP000069850">
    <property type="component" value="Chromosome 1"/>
</dbReference>
<sequence length="74" mass="8514">MWGFAGRTQEGAEERAERASRLRALQREALFVTLVHYLTRSREAREVWSWVEAVPFASSRSSRETGDHSHAPSR</sequence>
<dbReference type="AlphaFoldDB" id="A0A0X3BLI3"/>
<reference evidence="1 2" key="1">
    <citation type="submission" date="2016-01" db="EMBL/GenBank/DDBJ databases">
        <authorList>
            <person name="Manzoor S."/>
        </authorList>
    </citation>
    <scope>NUCLEOTIDE SEQUENCE [LARGE SCALE GENOMIC DNA]</scope>
    <source>
        <strain evidence="1">Methanoculleus sp MAB1</strain>
    </source>
</reference>
<evidence type="ECO:0000313" key="2">
    <source>
        <dbReference type="Proteomes" id="UP000069850"/>
    </source>
</evidence>
<dbReference type="EMBL" id="LT158599">
    <property type="protein sequence ID" value="CVK32948.1"/>
    <property type="molecule type" value="Genomic_DNA"/>
</dbReference>
<name>A0A0X3BLI3_9EURY</name>
<accession>A0A0X3BLI3</accession>
<protein>
    <submittedName>
        <fullName evidence="1">Uncharacterized protein</fullName>
    </submittedName>
</protein>
<gene>
    <name evidence="1" type="ORF">MMAB1_1735</name>
</gene>